<reference evidence="1 2" key="1">
    <citation type="submission" date="2024-09" db="EMBL/GenBank/DDBJ databases">
        <title>Rethinking Asexuality: The Enigmatic Case of Functional Sexual Genes in Lepraria (Stereocaulaceae).</title>
        <authorList>
            <person name="Doellman M."/>
            <person name="Sun Y."/>
            <person name="Barcenas-Pena A."/>
            <person name="Lumbsch H.T."/>
            <person name="Grewe F."/>
        </authorList>
    </citation>
    <scope>NUCLEOTIDE SEQUENCE [LARGE SCALE GENOMIC DNA]</scope>
    <source>
        <strain evidence="1 2">Mercado 3170</strain>
    </source>
</reference>
<accession>A0ABR4A0C8</accession>
<protein>
    <submittedName>
        <fullName evidence="1">Uncharacterized protein</fullName>
    </submittedName>
</protein>
<name>A0ABR4A0C8_9LECA</name>
<proteinExistence type="predicted"/>
<gene>
    <name evidence="1" type="ORF">N7G274_010497</name>
</gene>
<sequence>MSGTVHNNTTEFDRTKALLGQSSSQRNVRYLSDAYAGQNYNPQYSITPGFHATDLLPTFYDLNVDLTLFGHDESHPLISGFGSFAQAYQSYLVSHARSGDPNTYAKTFNISSCDQLAEGR</sequence>
<comment type="caution">
    <text evidence="1">The sequence shown here is derived from an EMBL/GenBank/DDBJ whole genome shotgun (WGS) entry which is preliminary data.</text>
</comment>
<keyword evidence="2" id="KW-1185">Reference proteome</keyword>
<organism evidence="1 2">
    <name type="scientific">Stereocaulon virgatum</name>
    <dbReference type="NCBI Taxonomy" id="373712"/>
    <lineage>
        <taxon>Eukaryota</taxon>
        <taxon>Fungi</taxon>
        <taxon>Dikarya</taxon>
        <taxon>Ascomycota</taxon>
        <taxon>Pezizomycotina</taxon>
        <taxon>Lecanoromycetes</taxon>
        <taxon>OSLEUM clade</taxon>
        <taxon>Lecanoromycetidae</taxon>
        <taxon>Lecanorales</taxon>
        <taxon>Lecanorineae</taxon>
        <taxon>Stereocaulaceae</taxon>
        <taxon>Stereocaulon</taxon>
    </lineage>
</organism>
<evidence type="ECO:0000313" key="1">
    <source>
        <dbReference type="EMBL" id="KAL2036773.1"/>
    </source>
</evidence>
<evidence type="ECO:0000313" key="2">
    <source>
        <dbReference type="Proteomes" id="UP001590950"/>
    </source>
</evidence>
<dbReference type="Proteomes" id="UP001590950">
    <property type="component" value="Unassembled WGS sequence"/>
</dbReference>
<dbReference type="InterPro" id="IPR029058">
    <property type="entry name" value="AB_hydrolase_fold"/>
</dbReference>
<dbReference type="Gene3D" id="3.40.50.1820">
    <property type="entry name" value="alpha/beta hydrolase"/>
    <property type="match status" value="1"/>
</dbReference>
<dbReference type="EMBL" id="JBEFKJ010000051">
    <property type="protein sequence ID" value="KAL2036773.1"/>
    <property type="molecule type" value="Genomic_DNA"/>
</dbReference>